<name>A0A7H8T0Z2_STRCX</name>
<dbReference type="RefSeq" id="WP_176574551.1">
    <property type="nucleotide sequence ID" value="NZ_CP056041.1"/>
</dbReference>
<evidence type="ECO:0000313" key="2">
    <source>
        <dbReference type="EMBL" id="QKZ17155.1"/>
    </source>
</evidence>
<evidence type="ECO:0000256" key="1">
    <source>
        <dbReference type="SAM" id="SignalP"/>
    </source>
</evidence>
<feature type="signal peptide" evidence="1">
    <location>
        <begin position="1"/>
        <end position="27"/>
    </location>
</feature>
<gene>
    <name evidence="2" type="ORF">HUT05_07115</name>
</gene>
<keyword evidence="3" id="KW-1185">Reference proteome</keyword>
<evidence type="ECO:0008006" key="4">
    <source>
        <dbReference type="Google" id="ProtNLM"/>
    </source>
</evidence>
<dbReference type="EMBL" id="CP056041">
    <property type="protein sequence ID" value="QKZ17155.1"/>
    <property type="molecule type" value="Genomic_DNA"/>
</dbReference>
<organism evidence="2 3">
    <name type="scientific">Streptomyces chartreusis</name>
    <dbReference type="NCBI Taxonomy" id="1969"/>
    <lineage>
        <taxon>Bacteria</taxon>
        <taxon>Bacillati</taxon>
        <taxon>Actinomycetota</taxon>
        <taxon>Actinomycetes</taxon>
        <taxon>Kitasatosporales</taxon>
        <taxon>Streptomycetaceae</taxon>
        <taxon>Streptomyces</taxon>
    </lineage>
</organism>
<dbReference type="AlphaFoldDB" id="A0A7H8T0Z2"/>
<evidence type="ECO:0000313" key="3">
    <source>
        <dbReference type="Proteomes" id="UP000509418"/>
    </source>
</evidence>
<keyword evidence="1" id="KW-0732">Signal</keyword>
<sequence length="300" mass="31562">MKINKTFRGVFSLVAAASIVGAVGACADAASDPSSAAVPAAAARPAPSFPKQDPTQCTAFRKSADARKAAEGGQSVIGLWTGIFEIPAAQKLYDAYLTPGPVTHTRTVLGGKQVLTEFRTAPETKKAVTGVVNSLKSKIATTFPVLGTEYDLHQAGLGENIPIAWNNLETTPGFAAGGLSGVVLADGTSLKDDRTIAGKYSLSKQTVNGKTKVTLNVRGLTLTVRDSVDFCPGNLSSGSIRTVSLGLSRLERTPYLDKKKCDDKAKCYYARPALFKVTVPLNDVRVDVTGRFPAPATTTR</sequence>
<dbReference type="PROSITE" id="PS51257">
    <property type="entry name" value="PROKAR_LIPOPROTEIN"/>
    <property type="match status" value="1"/>
</dbReference>
<proteinExistence type="predicted"/>
<feature type="chain" id="PRO_5028943483" description="Lipoprotein" evidence="1">
    <location>
        <begin position="28"/>
        <end position="300"/>
    </location>
</feature>
<accession>A0A7H8T0Z2</accession>
<protein>
    <recommendedName>
        <fullName evidence="4">Lipoprotein</fullName>
    </recommendedName>
</protein>
<reference evidence="2 3" key="1">
    <citation type="submission" date="2020-06" db="EMBL/GenBank/DDBJ databases">
        <title>Genome mining for natural products.</title>
        <authorList>
            <person name="Zhang B."/>
            <person name="Shi J."/>
            <person name="Ge H."/>
        </authorList>
    </citation>
    <scope>NUCLEOTIDE SEQUENCE [LARGE SCALE GENOMIC DNA]</scope>
    <source>
        <strain evidence="2 3">NA02069</strain>
    </source>
</reference>
<dbReference type="Proteomes" id="UP000509418">
    <property type="component" value="Chromosome"/>
</dbReference>